<dbReference type="EMBL" id="AZCT01000027">
    <property type="protein sequence ID" value="KRK09913.1"/>
    <property type="molecule type" value="Genomic_DNA"/>
</dbReference>
<reference evidence="1 2" key="1">
    <citation type="journal article" date="2015" name="Genome Announc.">
        <title>Expanding the biotechnology potential of lactobacilli through comparative genomics of 213 strains and associated genera.</title>
        <authorList>
            <person name="Sun Z."/>
            <person name="Harris H.M."/>
            <person name="McCann A."/>
            <person name="Guo C."/>
            <person name="Argimon S."/>
            <person name="Zhang W."/>
            <person name="Yang X."/>
            <person name="Jeffery I.B."/>
            <person name="Cooney J.C."/>
            <person name="Kagawa T.F."/>
            <person name="Liu W."/>
            <person name="Song Y."/>
            <person name="Salvetti E."/>
            <person name="Wrobel A."/>
            <person name="Rasinkangas P."/>
            <person name="Parkhill J."/>
            <person name="Rea M.C."/>
            <person name="O'Sullivan O."/>
            <person name="Ritari J."/>
            <person name="Douillard F.P."/>
            <person name="Paul Ross R."/>
            <person name="Yang R."/>
            <person name="Briner A.E."/>
            <person name="Felis G.E."/>
            <person name="de Vos W.M."/>
            <person name="Barrangou R."/>
            <person name="Klaenhammer T.R."/>
            <person name="Caufield P.W."/>
            <person name="Cui Y."/>
            <person name="Zhang H."/>
            <person name="O'Toole P.W."/>
        </authorList>
    </citation>
    <scope>NUCLEOTIDE SEQUENCE [LARGE SCALE GENOMIC DNA]</scope>
    <source>
        <strain evidence="1 2">DSM 20178</strain>
    </source>
</reference>
<dbReference type="GeneID" id="45550192"/>
<comment type="caution">
    <text evidence="1">The sequence shown here is derived from an EMBL/GenBank/DDBJ whole genome shotgun (WGS) entry which is preliminary data.</text>
</comment>
<organism evidence="1 2">
    <name type="scientific">Lacticaseibacillus zeae DSM 20178 = KCTC 3804</name>
    <dbReference type="NCBI Taxonomy" id="1423816"/>
    <lineage>
        <taxon>Bacteria</taxon>
        <taxon>Bacillati</taxon>
        <taxon>Bacillota</taxon>
        <taxon>Bacilli</taxon>
        <taxon>Lactobacillales</taxon>
        <taxon>Lactobacillaceae</taxon>
        <taxon>Lacticaseibacillus</taxon>
    </lineage>
</organism>
<proteinExistence type="predicted"/>
<dbReference type="PATRIC" id="fig|1423816.3.peg.2063"/>
<dbReference type="RefSeq" id="WP_003572358.1">
    <property type="nucleotide sequence ID" value="NZ_AZCT01000027.1"/>
</dbReference>
<name>A0A0R1EKE1_LACZE</name>
<dbReference type="AlphaFoldDB" id="A0A0R1EKE1"/>
<dbReference type="Proteomes" id="UP000051984">
    <property type="component" value="Unassembled WGS sequence"/>
</dbReference>
<sequence length="58" mass="6961">MAISKAQMNNQKQMLTEILKQQNLAYEDWLYQRMTDEIESHRKLILQALKNLNMKEGH</sequence>
<protein>
    <submittedName>
        <fullName evidence="1">Uncharacterized protein</fullName>
    </submittedName>
</protein>
<evidence type="ECO:0000313" key="1">
    <source>
        <dbReference type="EMBL" id="KRK09913.1"/>
    </source>
</evidence>
<evidence type="ECO:0000313" key="2">
    <source>
        <dbReference type="Proteomes" id="UP000051984"/>
    </source>
</evidence>
<gene>
    <name evidence="1" type="ORF">FD51_GL001984</name>
</gene>
<accession>A0A0R1EKE1</accession>